<sequence>MHHLIISCKPFNNKKRLDTQQSKIRFSPDSHVKVKLEDQLVICKYYVRCLHEEVTMTRETYYFQ</sequence>
<protein>
    <submittedName>
        <fullName evidence="1">Uncharacterized protein</fullName>
    </submittedName>
</protein>
<proteinExistence type="predicted"/>
<accession>A0A0A9FIY3</accession>
<organism evidence="1">
    <name type="scientific">Arundo donax</name>
    <name type="common">Giant reed</name>
    <name type="synonym">Donax arundinaceus</name>
    <dbReference type="NCBI Taxonomy" id="35708"/>
    <lineage>
        <taxon>Eukaryota</taxon>
        <taxon>Viridiplantae</taxon>
        <taxon>Streptophyta</taxon>
        <taxon>Embryophyta</taxon>
        <taxon>Tracheophyta</taxon>
        <taxon>Spermatophyta</taxon>
        <taxon>Magnoliopsida</taxon>
        <taxon>Liliopsida</taxon>
        <taxon>Poales</taxon>
        <taxon>Poaceae</taxon>
        <taxon>PACMAD clade</taxon>
        <taxon>Arundinoideae</taxon>
        <taxon>Arundineae</taxon>
        <taxon>Arundo</taxon>
    </lineage>
</organism>
<name>A0A0A9FIY3_ARUDO</name>
<dbReference type="EMBL" id="GBRH01186722">
    <property type="protein sequence ID" value="JAE11174.1"/>
    <property type="molecule type" value="Transcribed_RNA"/>
</dbReference>
<reference evidence="1" key="1">
    <citation type="submission" date="2014-09" db="EMBL/GenBank/DDBJ databases">
        <authorList>
            <person name="Magalhaes I.L.F."/>
            <person name="Oliveira U."/>
            <person name="Santos F.R."/>
            <person name="Vidigal T.H.D.A."/>
            <person name="Brescovit A.D."/>
            <person name="Santos A.J."/>
        </authorList>
    </citation>
    <scope>NUCLEOTIDE SEQUENCE</scope>
    <source>
        <tissue evidence="1">Shoot tissue taken approximately 20 cm above the soil surface</tissue>
    </source>
</reference>
<evidence type="ECO:0000313" key="1">
    <source>
        <dbReference type="EMBL" id="JAE11174.1"/>
    </source>
</evidence>
<dbReference type="AlphaFoldDB" id="A0A0A9FIY3"/>
<reference evidence="1" key="2">
    <citation type="journal article" date="2015" name="Data Brief">
        <title>Shoot transcriptome of the giant reed, Arundo donax.</title>
        <authorList>
            <person name="Barrero R.A."/>
            <person name="Guerrero F.D."/>
            <person name="Moolhuijzen P."/>
            <person name="Goolsby J.A."/>
            <person name="Tidwell J."/>
            <person name="Bellgard S.E."/>
            <person name="Bellgard M.I."/>
        </authorList>
    </citation>
    <scope>NUCLEOTIDE SEQUENCE</scope>
    <source>
        <tissue evidence="1">Shoot tissue taken approximately 20 cm above the soil surface</tissue>
    </source>
</reference>